<reference evidence="1" key="1">
    <citation type="submission" date="2023-03" db="EMBL/GenBank/DDBJ databases">
        <title>Massive genome expansion in bonnet fungi (Mycena s.s.) driven by repeated elements and novel gene families across ecological guilds.</title>
        <authorList>
            <consortium name="Lawrence Berkeley National Laboratory"/>
            <person name="Harder C.B."/>
            <person name="Miyauchi S."/>
            <person name="Viragh M."/>
            <person name="Kuo A."/>
            <person name="Thoen E."/>
            <person name="Andreopoulos B."/>
            <person name="Lu D."/>
            <person name="Skrede I."/>
            <person name="Drula E."/>
            <person name="Henrissat B."/>
            <person name="Morin E."/>
            <person name="Kohler A."/>
            <person name="Barry K."/>
            <person name="LaButti K."/>
            <person name="Morin E."/>
            <person name="Salamov A."/>
            <person name="Lipzen A."/>
            <person name="Mereny Z."/>
            <person name="Hegedus B."/>
            <person name="Baldrian P."/>
            <person name="Stursova M."/>
            <person name="Weitz H."/>
            <person name="Taylor A."/>
            <person name="Grigoriev I.V."/>
            <person name="Nagy L.G."/>
            <person name="Martin F."/>
            <person name="Kauserud H."/>
        </authorList>
    </citation>
    <scope>NUCLEOTIDE SEQUENCE</scope>
    <source>
        <strain evidence="1">9144</strain>
    </source>
</reference>
<protein>
    <submittedName>
        <fullName evidence="1">Uncharacterized protein</fullName>
    </submittedName>
</protein>
<keyword evidence="2" id="KW-1185">Reference proteome</keyword>
<organism evidence="1 2">
    <name type="scientific">Mycena pura</name>
    <dbReference type="NCBI Taxonomy" id="153505"/>
    <lineage>
        <taxon>Eukaryota</taxon>
        <taxon>Fungi</taxon>
        <taxon>Dikarya</taxon>
        <taxon>Basidiomycota</taxon>
        <taxon>Agaricomycotina</taxon>
        <taxon>Agaricomycetes</taxon>
        <taxon>Agaricomycetidae</taxon>
        <taxon>Agaricales</taxon>
        <taxon>Marasmiineae</taxon>
        <taxon>Mycenaceae</taxon>
        <taxon>Mycena</taxon>
    </lineage>
</organism>
<evidence type="ECO:0000313" key="2">
    <source>
        <dbReference type="Proteomes" id="UP001219525"/>
    </source>
</evidence>
<name>A0AAD6VIX4_9AGAR</name>
<proteinExistence type="predicted"/>
<comment type="caution">
    <text evidence="1">The sequence shown here is derived from an EMBL/GenBank/DDBJ whole genome shotgun (WGS) entry which is preliminary data.</text>
</comment>
<dbReference type="AlphaFoldDB" id="A0AAD6VIX4"/>
<accession>A0AAD6VIX4</accession>
<sequence>MSGPGTQLLGQIAIIRGPPYDGYCRGGTEIGVIEAYLCAPPFNVTSTSLGSTIDIPPTVIQRANLTVPNKAHERRDTPFPVDPVWCKEERKRRPNLCAACTSAGSGVAQVLRTLQTGVVLLSVSGASRLVAGSRAHGRPNSKCQSATGKRTSASAAISVSVPRCPPDDPAFVRGPALWRRIGYLSDADSQLHDYLLATAHGHTRSLTLFRCSEQVHILFLVARRCAMASGPGSRPAVAKMREILRCAPVAAVYLDAPIPLEGTRRQFAPEYRVDLPLRARSRKLREPEAELTGRIIYISGLRSRRATSHADKGTKKFVQCLANAMASVGALPIKCHESLVMALARSVPDQGAVESAAAEFAPPTAQESAERMYLEQRFAIGWNRCD</sequence>
<evidence type="ECO:0000313" key="1">
    <source>
        <dbReference type="EMBL" id="KAJ7210853.1"/>
    </source>
</evidence>
<dbReference type="Proteomes" id="UP001219525">
    <property type="component" value="Unassembled WGS sequence"/>
</dbReference>
<dbReference type="EMBL" id="JARJCW010000027">
    <property type="protein sequence ID" value="KAJ7210853.1"/>
    <property type="molecule type" value="Genomic_DNA"/>
</dbReference>
<gene>
    <name evidence="1" type="ORF">GGX14DRAFT_625059</name>
</gene>